<dbReference type="AlphaFoldDB" id="M5U502"/>
<name>M5U502_9BACT</name>
<protein>
    <submittedName>
        <fullName evidence="2">Protein containing DUF58</fullName>
    </submittedName>
</protein>
<dbReference type="SUPFAM" id="SSF53300">
    <property type="entry name" value="vWA-like"/>
    <property type="match status" value="1"/>
</dbReference>
<evidence type="ECO:0000259" key="1">
    <source>
        <dbReference type="Pfam" id="PF01882"/>
    </source>
</evidence>
<dbReference type="Proteomes" id="UP000011885">
    <property type="component" value="Unassembled WGS sequence"/>
</dbReference>
<dbReference type="InterPro" id="IPR036465">
    <property type="entry name" value="vWFA_dom_sf"/>
</dbReference>
<comment type="caution">
    <text evidence="2">The sequence shown here is derived from an EMBL/GenBank/DDBJ whole genome shotgun (WGS) entry which is preliminary data.</text>
</comment>
<dbReference type="EMBL" id="ANOH01000399">
    <property type="protein sequence ID" value="EMI52936.1"/>
    <property type="molecule type" value="Genomic_DNA"/>
</dbReference>
<feature type="domain" description="DUF58" evidence="1">
    <location>
        <begin position="74"/>
        <end position="290"/>
    </location>
</feature>
<dbReference type="PATRIC" id="fig|1263870.3.peg.6001"/>
<dbReference type="Pfam" id="PF01882">
    <property type="entry name" value="DUF58"/>
    <property type="match status" value="1"/>
</dbReference>
<evidence type="ECO:0000313" key="2">
    <source>
        <dbReference type="EMBL" id="EMI52936.1"/>
    </source>
</evidence>
<gene>
    <name evidence="2" type="ORF">RSSM_05663</name>
</gene>
<dbReference type="PANTHER" id="PTHR33608">
    <property type="entry name" value="BLL2464 PROTEIN"/>
    <property type="match status" value="1"/>
</dbReference>
<sequence>MFKRLSTMLPGGTEVPVPVASPKRSGDVYPTLEGLARLRVDAKGFSLLPRQPVNSLLSGRHASRLRGRGLTFEELRDYRPGDDIRTIDWRATARLRKTHVRVYTEERERPVLLVVDQRSNMFFGSARTTKATAAAELAALAAWASLHAGDRVGAIIFGDDEVVEVRPQRSRENVLRICHELVRMNRKLSSSSTPLNAANLNEALRRAVNVANHDFLIVLATDYIGNNDDTHRHATRLASHNDVLATLVYDPLGVSLPELGGVDLTDGSQAATVDVDSKVNERFVEEFRRLSETIRTRLRAIRIPVLPICTHEPIAGQVMTALGERR</sequence>
<accession>M5U502</accession>
<reference evidence="2 3" key="1">
    <citation type="journal article" date="2013" name="Mar. Genomics">
        <title>Expression of sulfatases in Rhodopirellula baltica and the diversity of sulfatases in the genus Rhodopirellula.</title>
        <authorList>
            <person name="Wegner C.E."/>
            <person name="Richter-Heitmann T."/>
            <person name="Klindworth A."/>
            <person name="Klockow C."/>
            <person name="Richter M."/>
            <person name="Achstetter T."/>
            <person name="Glockner F.O."/>
            <person name="Harder J."/>
        </authorList>
    </citation>
    <scope>NUCLEOTIDE SEQUENCE [LARGE SCALE GENOMIC DNA]</scope>
    <source>
        <strain evidence="2 3">SM41</strain>
    </source>
</reference>
<dbReference type="PANTHER" id="PTHR33608:SF12">
    <property type="entry name" value="DUF58 DOMAIN-CONTAINING PROTEIN"/>
    <property type="match status" value="1"/>
</dbReference>
<organism evidence="2 3">
    <name type="scientific">Rhodopirellula sallentina SM41</name>
    <dbReference type="NCBI Taxonomy" id="1263870"/>
    <lineage>
        <taxon>Bacteria</taxon>
        <taxon>Pseudomonadati</taxon>
        <taxon>Planctomycetota</taxon>
        <taxon>Planctomycetia</taxon>
        <taxon>Pirellulales</taxon>
        <taxon>Pirellulaceae</taxon>
        <taxon>Rhodopirellula</taxon>
    </lineage>
</organism>
<evidence type="ECO:0000313" key="3">
    <source>
        <dbReference type="Proteomes" id="UP000011885"/>
    </source>
</evidence>
<dbReference type="InterPro" id="IPR002881">
    <property type="entry name" value="DUF58"/>
</dbReference>
<dbReference type="Gene3D" id="3.40.50.410">
    <property type="entry name" value="von Willebrand factor, type A domain"/>
    <property type="match status" value="1"/>
</dbReference>
<keyword evidence="3" id="KW-1185">Reference proteome</keyword>
<proteinExistence type="predicted"/>